<proteinExistence type="predicted"/>
<evidence type="ECO:0000313" key="2">
    <source>
        <dbReference type="Proteomes" id="UP000509448"/>
    </source>
</evidence>
<evidence type="ECO:0000313" key="1">
    <source>
        <dbReference type="EMBL" id="BBE41622.1"/>
    </source>
</evidence>
<accession>A0A4P2VCT7</accession>
<protein>
    <submittedName>
        <fullName evidence="1">Ornithine cyclodeaminase</fullName>
        <ecNumber evidence="1">4.3.1.12</ecNumber>
    </submittedName>
</protein>
<dbReference type="PANTHER" id="PTHR13812:SF19">
    <property type="entry name" value="KETIMINE REDUCTASE MU-CRYSTALLIN"/>
    <property type="match status" value="1"/>
</dbReference>
<dbReference type="EC" id="4.3.1.12" evidence="1"/>
<dbReference type="Gene3D" id="3.40.50.720">
    <property type="entry name" value="NAD(P)-binding Rossmann-like Domain"/>
    <property type="match status" value="1"/>
</dbReference>
<dbReference type="SUPFAM" id="SSF51735">
    <property type="entry name" value="NAD(P)-binding Rossmann-fold domains"/>
    <property type="match status" value="1"/>
</dbReference>
<dbReference type="GO" id="GO:0008473">
    <property type="term" value="F:ornithine cyclodeaminase activity"/>
    <property type="evidence" value="ECO:0007669"/>
    <property type="project" value="UniProtKB-EC"/>
</dbReference>
<gene>
    <name evidence="1" type="ORF">NAS2_0227</name>
</gene>
<dbReference type="Proteomes" id="UP000509448">
    <property type="component" value="Chromosome"/>
</dbReference>
<keyword evidence="2" id="KW-1185">Reference proteome</keyword>
<dbReference type="InterPro" id="IPR036291">
    <property type="entry name" value="NAD(P)-bd_dom_sf"/>
</dbReference>
<keyword evidence="1" id="KW-0456">Lyase</keyword>
<dbReference type="InterPro" id="IPR003462">
    <property type="entry name" value="ODC_Mu_crystall"/>
</dbReference>
<dbReference type="Gene3D" id="3.30.1780.10">
    <property type="entry name" value="ornithine cyclodeaminase, domain 1"/>
    <property type="match status" value="1"/>
</dbReference>
<dbReference type="Pfam" id="PF02423">
    <property type="entry name" value="OCD_Mu_crystall"/>
    <property type="match status" value="1"/>
</dbReference>
<dbReference type="GO" id="GO:0005737">
    <property type="term" value="C:cytoplasm"/>
    <property type="evidence" value="ECO:0007669"/>
    <property type="project" value="TreeGrafter"/>
</dbReference>
<sequence length="318" mass="33965">MISRDTLSREVDIGRIVEAIEEGFLRDDARAEPRIIADTGRGTMLVMAAHDAAYSIVKYIGIYPGNTGLGLPTASSIVLLAESSTGVPVAAVDGSLLTTYRTGATSAVVAKYLLRRESLTVGFIGSGLQARAHAAALRSVLGPRIVRALTYDVDGARAEALASVLRRDMSVEASVAENPDYLVLSSDLVVATTTSRSPVFHGDILADGRHRLIISIGWLDVNSTEIDLETVRRSSTIVVDTEAALSESAEIRNALKSMDAVRERILTLAELLRRARSGKLSPPTGTVLYKGVGTALEDLFAAESVYRSLRNSANKVIL</sequence>
<dbReference type="KEGG" id="ccai:NAS2_0227"/>
<dbReference type="PIRSF" id="PIRSF001439">
    <property type="entry name" value="CryM"/>
    <property type="match status" value="1"/>
</dbReference>
<dbReference type="EMBL" id="AP018732">
    <property type="protein sequence ID" value="BBE41622.1"/>
    <property type="molecule type" value="Genomic_DNA"/>
</dbReference>
<reference evidence="1 2" key="1">
    <citation type="journal article" date="2019" name="ISME J.">
        <title>Isolation and characterization of a thermophilic sulfur- and iron-reducing thaumarchaeote from a terrestrial acidic hot spring.</title>
        <authorList>
            <person name="Kato S."/>
            <person name="Itoh T."/>
            <person name="Yuki M."/>
            <person name="Nagamori M."/>
            <person name="Ohnishi M."/>
            <person name="Uematsu K."/>
            <person name="Suzuki K."/>
            <person name="Takashina T."/>
            <person name="Ohkuma M."/>
        </authorList>
    </citation>
    <scope>NUCLEOTIDE SEQUENCE [LARGE SCALE GENOMIC DNA]</scope>
    <source>
        <strain evidence="1 2">NAS-02</strain>
    </source>
</reference>
<organism evidence="1 2">
    <name type="scientific">Conexivisphaera calida</name>
    <dbReference type="NCBI Taxonomy" id="1874277"/>
    <lineage>
        <taxon>Archaea</taxon>
        <taxon>Nitrososphaerota</taxon>
        <taxon>Conexivisphaeria</taxon>
        <taxon>Conexivisphaerales</taxon>
        <taxon>Conexivisphaeraceae</taxon>
        <taxon>Conexivisphaera</taxon>
    </lineage>
</organism>
<name>A0A4P2VCT7_9ARCH</name>
<dbReference type="PANTHER" id="PTHR13812">
    <property type="entry name" value="KETIMINE REDUCTASE MU-CRYSTALLIN"/>
    <property type="match status" value="1"/>
</dbReference>
<dbReference type="AlphaFoldDB" id="A0A4P2VCT7"/>
<dbReference type="InterPro" id="IPR023401">
    <property type="entry name" value="ODC_N"/>
</dbReference>